<keyword evidence="5" id="KW-0378">Hydrolase</keyword>
<evidence type="ECO:0000256" key="2">
    <source>
        <dbReference type="ARBA" id="ARBA00007353"/>
    </source>
</evidence>
<dbReference type="InterPro" id="IPR003730">
    <property type="entry name" value="Cu_polyphenol_OxRdtase"/>
</dbReference>
<sequence>MKIPSLQYYHIAEGLTAFSSMRKGGYSTGRYGEFNINRYCGDSDEAIRKNREALCRLLDITDDRLLMPHQVHKAEIAVVDEQRDIDLEGYDALMTNVEDVCIGVSTADCIPVLLYDPRQRAVCAVHAGWRGTVMRIVEQSIARMTEVYGTNPADLIAQIGPGIHLESFEVGDEVYQAFEDAGFDMNSISKKYPCGSKLFTFHSSLLPSKWHIDLPECNRLQLISAGVPDAHISMSPVCTYMQSDTYFSARRLGIESGRIFTGIILRRRD</sequence>
<dbReference type="Gene3D" id="3.60.140.10">
    <property type="entry name" value="CNF1/YfiH-like putative cysteine hydrolases"/>
    <property type="match status" value="1"/>
</dbReference>
<dbReference type="GO" id="GO:0005507">
    <property type="term" value="F:copper ion binding"/>
    <property type="evidence" value="ECO:0007669"/>
    <property type="project" value="TreeGrafter"/>
</dbReference>
<evidence type="ECO:0000256" key="8">
    <source>
        <dbReference type="ARBA" id="ARBA00048968"/>
    </source>
</evidence>
<comment type="catalytic activity">
    <reaction evidence="8">
        <text>adenosine + phosphate = alpha-D-ribose 1-phosphate + adenine</text>
        <dbReference type="Rhea" id="RHEA:27642"/>
        <dbReference type="ChEBI" id="CHEBI:16335"/>
        <dbReference type="ChEBI" id="CHEBI:16708"/>
        <dbReference type="ChEBI" id="CHEBI:43474"/>
        <dbReference type="ChEBI" id="CHEBI:57720"/>
        <dbReference type="EC" id="2.4.2.1"/>
    </reaction>
    <physiologicalReaction direction="left-to-right" evidence="8">
        <dbReference type="Rhea" id="RHEA:27643"/>
    </physiologicalReaction>
</comment>
<reference evidence="12 13" key="2">
    <citation type="submission" date="2016-10" db="EMBL/GenBank/DDBJ databases">
        <authorList>
            <person name="Varghese N."/>
            <person name="Submissions S."/>
        </authorList>
    </citation>
    <scope>NUCLEOTIDE SEQUENCE</scope>
    <source>
        <strain evidence="12">BP1-145</strain>
        <strain evidence="13">BP1-148</strain>
    </source>
</reference>
<comment type="similarity">
    <text evidence="2 10">Belongs to the purine nucleoside phosphorylase YfiH/LACC1 family.</text>
</comment>
<dbReference type="EMBL" id="FNCQ01000009">
    <property type="protein sequence ID" value="SDG76710.1"/>
    <property type="molecule type" value="Genomic_DNA"/>
</dbReference>
<evidence type="ECO:0000313" key="11">
    <source>
        <dbReference type="EMBL" id="SDG76710.1"/>
    </source>
</evidence>
<evidence type="ECO:0000313" key="13">
    <source>
        <dbReference type="Proteomes" id="UP000198779"/>
    </source>
</evidence>
<dbReference type="Pfam" id="PF02578">
    <property type="entry name" value="Cu-oxidase_4"/>
    <property type="match status" value="1"/>
</dbReference>
<protein>
    <recommendedName>
        <fullName evidence="10">Purine nucleoside phosphorylase</fullName>
    </recommendedName>
</protein>
<accession>A0A1G7WZF6</accession>
<dbReference type="SUPFAM" id="SSF64438">
    <property type="entry name" value="CNF1/YfiH-like putative cysteine hydrolases"/>
    <property type="match status" value="1"/>
</dbReference>
<evidence type="ECO:0000256" key="6">
    <source>
        <dbReference type="ARBA" id="ARBA00022833"/>
    </source>
</evidence>
<dbReference type="Proteomes" id="UP000199134">
    <property type="component" value="Unassembled WGS sequence"/>
</dbReference>
<gene>
    <name evidence="12" type="ORF">SAMN04487900_10978</name>
    <name evidence="11" type="ORF">SAMN04487901_10935</name>
</gene>
<comment type="catalytic activity">
    <reaction evidence="7">
        <text>adenosine + H2O + H(+) = inosine + NH4(+)</text>
        <dbReference type="Rhea" id="RHEA:24408"/>
        <dbReference type="ChEBI" id="CHEBI:15377"/>
        <dbReference type="ChEBI" id="CHEBI:15378"/>
        <dbReference type="ChEBI" id="CHEBI:16335"/>
        <dbReference type="ChEBI" id="CHEBI:17596"/>
        <dbReference type="ChEBI" id="CHEBI:28938"/>
        <dbReference type="EC" id="3.5.4.4"/>
    </reaction>
    <physiologicalReaction direction="left-to-right" evidence="7">
        <dbReference type="Rhea" id="RHEA:24409"/>
    </physiologicalReaction>
</comment>
<name>A0A1H0GMG2_9BACT</name>
<dbReference type="Proteomes" id="UP000198779">
    <property type="component" value="Unassembled WGS sequence"/>
</dbReference>
<evidence type="ECO:0000256" key="4">
    <source>
        <dbReference type="ARBA" id="ARBA00022723"/>
    </source>
</evidence>
<dbReference type="CDD" id="cd16833">
    <property type="entry name" value="YfiH"/>
    <property type="match status" value="1"/>
</dbReference>
<comment type="catalytic activity">
    <reaction evidence="9">
        <text>S-methyl-5'-thioadenosine + phosphate = 5-(methylsulfanyl)-alpha-D-ribose 1-phosphate + adenine</text>
        <dbReference type="Rhea" id="RHEA:11852"/>
        <dbReference type="ChEBI" id="CHEBI:16708"/>
        <dbReference type="ChEBI" id="CHEBI:17509"/>
        <dbReference type="ChEBI" id="CHEBI:43474"/>
        <dbReference type="ChEBI" id="CHEBI:58533"/>
        <dbReference type="EC" id="2.4.2.28"/>
    </reaction>
    <physiologicalReaction direction="left-to-right" evidence="9">
        <dbReference type="Rhea" id="RHEA:11853"/>
    </physiologicalReaction>
</comment>
<evidence type="ECO:0000256" key="5">
    <source>
        <dbReference type="ARBA" id="ARBA00022801"/>
    </source>
</evidence>
<reference evidence="11 14" key="1">
    <citation type="submission" date="2016-10" db="EMBL/GenBank/DDBJ databases">
        <authorList>
            <person name="de Groot N.N."/>
        </authorList>
    </citation>
    <scope>NUCLEOTIDE SEQUENCE [LARGE SCALE GENOMIC DNA]</scope>
    <source>
        <strain evidence="14">BP1-145</strain>
        <strain evidence="11">BP1-148</strain>
    </source>
</reference>
<evidence type="ECO:0000313" key="14">
    <source>
        <dbReference type="Proteomes" id="UP000199134"/>
    </source>
</evidence>
<keyword evidence="6" id="KW-0862">Zinc</keyword>
<dbReference type="InterPro" id="IPR038371">
    <property type="entry name" value="Cu_polyphenol_OxRdtase_sf"/>
</dbReference>
<dbReference type="PANTHER" id="PTHR30616:SF2">
    <property type="entry name" value="PURINE NUCLEOSIDE PHOSPHORYLASE LACC1"/>
    <property type="match status" value="1"/>
</dbReference>
<dbReference type="PANTHER" id="PTHR30616">
    <property type="entry name" value="UNCHARACTERIZED PROTEIN YFIH"/>
    <property type="match status" value="1"/>
</dbReference>
<accession>A0A1H0GMG2</accession>
<dbReference type="AlphaFoldDB" id="A0A1H0GMG2"/>
<dbReference type="EMBL" id="FNIW01000009">
    <property type="protein sequence ID" value="SDO08074.1"/>
    <property type="molecule type" value="Genomic_DNA"/>
</dbReference>
<evidence type="ECO:0000256" key="1">
    <source>
        <dbReference type="ARBA" id="ARBA00000553"/>
    </source>
</evidence>
<evidence type="ECO:0000256" key="9">
    <source>
        <dbReference type="ARBA" id="ARBA00049893"/>
    </source>
</evidence>
<keyword evidence="3" id="KW-0808">Transferase</keyword>
<dbReference type="STRING" id="645274.SAMN04487901_10935"/>
<dbReference type="RefSeq" id="WP_091817608.1">
    <property type="nucleotide sequence ID" value="NZ_FNCQ01000009.1"/>
</dbReference>
<organism evidence="12 14">
    <name type="scientific">Prevotella communis</name>
    <dbReference type="NCBI Taxonomy" id="2913614"/>
    <lineage>
        <taxon>Bacteria</taxon>
        <taxon>Pseudomonadati</taxon>
        <taxon>Bacteroidota</taxon>
        <taxon>Bacteroidia</taxon>
        <taxon>Bacteroidales</taxon>
        <taxon>Prevotellaceae</taxon>
        <taxon>Prevotella</taxon>
    </lineage>
</organism>
<keyword evidence="13" id="KW-1185">Reference proteome</keyword>
<dbReference type="GO" id="GO:0016787">
    <property type="term" value="F:hydrolase activity"/>
    <property type="evidence" value="ECO:0007669"/>
    <property type="project" value="UniProtKB-KW"/>
</dbReference>
<dbReference type="GO" id="GO:0017061">
    <property type="term" value="F:S-methyl-5-thioadenosine phosphorylase activity"/>
    <property type="evidence" value="ECO:0007669"/>
    <property type="project" value="UniProtKB-EC"/>
</dbReference>
<comment type="catalytic activity">
    <reaction evidence="1">
        <text>inosine + phosphate = alpha-D-ribose 1-phosphate + hypoxanthine</text>
        <dbReference type="Rhea" id="RHEA:27646"/>
        <dbReference type="ChEBI" id="CHEBI:17368"/>
        <dbReference type="ChEBI" id="CHEBI:17596"/>
        <dbReference type="ChEBI" id="CHEBI:43474"/>
        <dbReference type="ChEBI" id="CHEBI:57720"/>
        <dbReference type="EC" id="2.4.2.1"/>
    </reaction>
    <physiologicalReaction direction="left-to-right" evidence="1">
        <dbReference type="Rhea" id="RHEA:27647"/>
    </physiologicalReaction>
</comment>
<evidence type="ECO:0000256" key="3">
    <source>
        <dbReference type="ARBA" id="ARBA00022679"/>
    </source>
</evidence>
<evidence type="ECO:0000256" key="10">
    <source>
        <dbReference type="RuleBase" id="RU361274"/>
    </source>
</evidence>
<keyword evidence="4" id="KW-0479">Metal-binding</keyword>
<evidence type="ECO:0000256" key="7">
    <source>
        <dbReference type="ARBA" id="ARBA00047989"/>
    </source>
</evidence>
<evidence type="ECO:0000313" key="12">
    <source>
        <dbReference type="EMBL" id="SDO08074.1"/>
    </source>
</evidence>
<dbReference type="InterPro" id="IPR011324">
    <property type="entry name" value="Cytotoxic_necrot_fac-like_cat"/>
</dbReference>
<dbReference type="NCBIfam" id="TIGR00726">
    <property type="entry name" value="peptidoglycan editing factor PgeF"/>
    <property type="match status" value="1"/>
</dbReference>
<proteinExistence type="inferred from homology"/>
<dbReference type="OrthoDB" id="4279at2"/>